<dbReference type="Gene3D" id="1.20.1050.80">
    <property type="entry name" value="VPS9 domain"/>
    <property type="match status" value="1"/>
</dbReference>
<dbReference type="GO" id="GO:0005096">
    <property type="term" value="F:GTPase activator activity"/>
    <property type="evidence" value="ECO:0007669"/>
    <property type="project" value="UniProtKB-KW"/>
</dbReference>
<dbReference type="Pfam" id="PF18151">
    <property type="entry name" value="DUF5601"/>
    <property type="match status" value="1"/>
</dbReference>
<dbReference type="GO" id="GO:0005085">
    <property type="term" value="F:guanyl-nucleotide exchange factor activity"/>
    <property type="evidence" value="ECO:0007669"/>
    <property type="project" value="InterPro"/>
</dbReference>
<evidence type="ECO:0000256" key="4">
    <source>
        <dbReference type="ARBA" id="ARBA00073064"/>
    </source>
</evidence>
<dbReference type="SUPFAM" id="SSF109993">
    <property type="entry name" value="VPS9 domain"/>
    <property type="match status" value="1"/>
</dbReference>
<evidence type="ECO:0000256" key="2">
    <source>
        <dbReference type="ARBA" id="ARBA00022741"/>
    </source>
</evidence>
<protein>
    <recommendedName>
        <fullName evidence="4">Vacuolar protein sorting-associated protein 9A</fullName>
    </recommendedName>
</protein>
<feature type="compositionally biased region" description="Low complexity" evidence="5">
    <location>
        <begin position="386"/>
        <end position="400"/>
    </location>
</feature>
<dbReference type="InterPro" id="IPR003123">
    <property type="entry name" value="VPS9"/>
</dbReference>
<dbReference type="GO" id="GO:0016192">
    <property type="term" value="P:vesicle-mediated transport"/>
    <property type="evidence" value="ECO:0007669"/>
    <property type="project" value="InterPro"/>
</dbReference>
<feature type="region of interest" description="Disordered" evidence="5">
    <location>
        <begin position="386"/>
        <end position="420"/>
    </location>
</feature>
<dbReference type="AlphaFoldDB" id="A0A3P6DMJ6"/>
<evidence type="ECO:0000256" key="1">
    <source>
        <dbReference type="ARBA" id="ARBA00022468"/>
    </source>
</evidence>
<dbReference type="PROSITE" id="PS51205">
    <property type="entry name" value="VPS9"/>
    <property type="match status" value="1"/>
</dbReference>
<dbReference type="GO" id="GO:0005525">
    <property type="term" value="F:GTP binding"/>
    <property type="evidence" value="ECO:0007669"/>
    <property type="project" value="UniProtKB-KW"/>
</dbReference>
<evidence type="ECO:0000313" key="7">
    <source>
        <dbReference type="EMBL" id="VDD20349.1"/>
    </source>
</evidence>
<gene>
    <name evidence="7" type="ORF">BRAA10T44841Z</name>
</gene>
<dbReference type="EMBL" id="LR031577">
    <property type="protein sequence ID" value="VDD20349.1"/>
    <property type="molecule type" value="Genomic_DNA"/>
</dbReference>
<dbReference type="FunFam" id="1.20.1050.80:FF:000007">
    <property type="entry name" value="Vacuolar protein sorting-associated protein 9A"/>
    <property type="match status" value="1"/>
</dbReference>
<dbReference type="InterPro" id="IPR037191">
    <property type="entry name" value="VPS9_dom_sf"/>
</dbReference>
<proteinExistence type="predicted"/>
<keyword evidence="2" id="KW-0547">Nucleotide-binding</keyword>
<keyword evidence="1" id="KW-0343">GTPase activation</keyword>
<name>A0A3P6DMJ6_BRACM</name>
<dbReference type="Gene3D" id="1.25.40.10">
    <property type="entry name" value="Tetratricopeptide repeat domain"/>
    <property type="match status" value="1"/>
</dbReference>
<feature type="domain" description="VPS9" evidence="6">
    <location>
        <begin position="102"/>
        <end position="246"/>
    </location>
</feature>
<dbReference type="InterPro" id="IPR011990">
    <property type="entry name" value="TPR-like_helical_dom_sf"/>
</dbReference>
<accession>A0A3P6DMJ6</accession>
<dbReference type="Pfam" id="PF02204">
    <property type="entry name" value="VPS9"/>
    <property type="match status" value="1"/>
</dbReference>
<dbReference type="InterPro" id="IPR041545">
    <property type="entry name" value="DUF5601"/>
</dbReference>
<evidence type="ECO:0000259" key="6">
    <source>
        <dbReference type="PROSITE" id="PS51205"/>
    </source>
</evidence>
<dbReference type="SMART" id="SM00167">
    <property type="entry name" value="VPS9"/>
    <property type="match status" value="1"/>
</dbReference>
<evidence type="ECO:0000256" key="3">
    <source>
        <dbReference type="ARBA" id="ARBA00023134"/>
    </source>
</evidence>
<dbReference type="FunFam" id="1.10.246.120:FF:000003">
    <property type="entry name" value="Vacuolar protein sorting-associated protein 9A"/>
    <property type="match status" value="1"/>
</dbReference>
<reference evidence="7" key="1">
    <citation type="submission" date="2018-11" db="EMBL/GenBank/DDBJ databases">
        <authorList>
            <consortium name="Genoscope - CEA"/>
            <person name="William W."/>
        </authorList>
    </citation>
    <scope>NUCLEOTIDE SEQUENCE</scope>
</reference>
<sequence length="713" mass="80297">MENIDVFPGLHDFLERMRKPSAGDFVKSIKSFIVSFSNHAPDPEKDSEAVQEFFTKMEAAFRAHPLWSGSSEEELDSAADGLEKYVMTKLFTRVFASNTEDVISDEKLFQKMSLVQQFISPESLDIQPTFQNETSWLLAQKELQKMNMYKAPRDKLMCILSCCKVINNLLLNASIASKENAPGADEFLPVLIYVTIKANPPQFHSNLLYIQRYRRQSKLVGEASYFFTNLLSAESFISNIDAKSLSMDEADFENKMESARARLSGLGIQSYQTDHGAAPTAHNPKRETTLLQSQSSDSLSGTNETLNQRSELPIKKAESISDLENKGAATLLNGSSEASKILKEYPYVFASAGDLRVGDVEGLLNDYKQLVFKYVCLSKGLGEATTSLASSSSPLQPSTETETEDQTTVSSDVQTKTETDRSVDDLMRALQGEGDNVHKLSDVKQEDYKRERVCLTANMEGIGLRGEILRLGFTPRRGVSGRSPVLRRAMVIKMRDRSKNRKPLQRGRMLSIEAIQAVQALKRANPPPPSTSPSSSSSMLDRVIDSKIRRLLKFDMVAVLRELLRQNECSLSLKVFEEIRKEYWYKPQVRLYADMITVMADNSLIEELYYLYAAMKSEKGLAADTESFNTLLVILLNHKLFELVMDCYAFMQSIGYEPDRTSFRILVQGLESNGETALSGIVRQDAHEYYGESLEFNEVIEDISSLLIPQWRR</sequence>
<dbReference type="PANTHER" id="PTHR23101:SF110">
    <property type="entry name" value="GENOME ASSEMBLY, CHROMOSOME: A10"/>
    <property type="match status" value="1"/>
</dbReference>
<evidence type="ECO:0000256" key="5">
    <source>
        <dbReference type="SAM" id="MobiDB-lite"/>
    </source>
</evidence>
<dbReference type="InterPro" id="IPR045046">
    <property type="entry name" value="Vps9-like"/>
</dbReference>
<keyword evidence="3" id="KW-0342">GTP-binding</keyword>
<dbReference type="PANTHER" id="PTHR23101">
    <property type="entry name" value="RAB GDP/GTP EXCHANGE FACTOR"/>
    <property type="match status" value="1"/>
</dbReference>
<organism evidence="7">
    <name type="scientific">Brassica campestris</name>
    <name type="common">Field mustard</name>
    <dbReference type="NCBI Taxonomy" id="3711"/>
    <lineage>
        <taxon>Eukaryota</taxon>
        <taxon>Viridiplantae</taxon>
        <taxon>Streptophyta</taxon>
        <taxon>Embryophyta</taxon>
        <taxon>Tracheophyta</taxon>
        <taxon>Spermatophyta</taxon>
        <taxon>Magnoliopsida</taxon>
        <taxon>eudicotyledons</taxon>
        <taxon>Gunneridae</taxon>
        <taxon>Pentapetalae</taxon>
        <taxon>rosids</taxon>
        <taxon>malvids</taxon>
        <taxon>Brassicales</taxon>
        <taxon>Brassicaceae</taxon>
        <taxon>Brassiceae</taxon>
        <taxon>Brassica</taxon>
    </lineage>
</organism>
<dbReference type="Gene3D" id="1.10.246.120">
    <property type="match status" value="1"/>
</dbReference>